<gene>
    <name evidence="1" type="ORF">BCV71DRAFT_234370</name>
</gene>
<name>A0A1X0S437_RHIZD</name>
<dbReference type="EMBL" id="KV921317">
    <property type="protein sequence ID" value="ORE19067.1"/>
    <property type="molecule type" value="Genomic_DNA"/>
</dbReference>
<evidence type="ECO:0000313" key="1">
    <source>
        <dbReference type="EMBL" id="ORE19067.1"/>
    </source>
</evidence>
<reference evidence="1 2" key="1">
    <citation type="journal article" date="2016" name="Proc. Natl. Acad. Sci. U.S.A.">
        <title>Lipid metabolic changes in an early divergent fungus govern the establishment of a mutualistic symbiosis with endobacteria.</title>
        <authorList>
            <person name="Lastovetsky O.A."/>
            <person name="Gaspar M.L."/>
            <person name="Mondo S.J."/>
            <person name="LaButti K.M."/>
            <person name="Sandor L."/>
            <person name="Grigoriev I.V."/>
            <person name="Henry S.A."/>
            <person name="Pawlowska T.E."/>
        </authorList>
    </citation>
    <scope>NUCLEOTIDE SEQUENCE [LARGE SCALE GENOMIC DNA]</scope>
    <source>
        <strain evidence="1 2">ATCC 11559</strain>
    </source>
</reference>
<protein>
    <submittedName>
        <fullName evidence="1">Uncharacterized protein</fullName>
    </submittedName>
</protein>
<proteinExistence type="predicted"/>
<accession>A0A1X0S437</accession>
<evidence type="ECO:0000313" key="2">
    <source>
        <dbReference type="Proteomes" id="UP000242381"/>
    </source>
</evidence>
<organism evidence="1 2">
    <name type="scientific">Rhizopus microsporus</name>
    <dbReference type="NCBI Taxonomy" id="58291"/>
    <lineage>
        <taxon>Eukaryota</taxon>
        <taxon>Fungi</taxon>
        <taxon>Fungi incertae sedis</taxon>
        <taxon>Mucoromycota</taxon>
        <taxon>Mucoromycotina</taxon>
        <taxon>Mucoromycetes</taxon>
        <taxon>Mucorales</taxon>
        <taxon>Mucorineae</taxon>
        <taxon>Rhizopodaceae</taxon>
        <taxon>Rhizopus</taxon>
    </lineage>
</organism>
<dbReference type="Proteomes" id="UP000242381">
    <property type="component" value="Unassembled WGS sequence"/>
</dbReference>
<sequence>MSLHSQLNRFAIIVCEYILLIPQFCVIQCSHQHKVNYALGTLADRLIHAICRTRAIFRVLSKLCGSNNHTSSKIQGNNQAIKIPHICQFWSINYLGLHNFCNILWNRDTNASKSMLNISWAIWRGEDPRFSQEKLP</sequence>
<dbReference type="AlphaFoldDB" id="A0A1X0S437"/>